<dbReference type="AlphaFoldDB" id="A0A8J7WQB5"/>
<dbReference type="PANTHER" id="PTHR30399">
    <property type="entry name" value="UNCHARACTERIZED PROTEIN YGJP"/>
    <property type="match status" value="1"/>
</dbReference>
<feature type="domain" description="YgjP-like metallopeptidase" evidence="1">
    <location>
        <begin position="26"/>
        <end position="228"/>
    </location>
</feature>
<sequence length="238" mass="26791">MNSPEAADSLRIGDLEIEVAVSTRRRTVRLTVERDARIVAAVPPGLSREKLEALLKARTGWIYSKLGEREAAVAVRPVKEFVSGEGFHYLGRSYRLKVVDTAPAPVGLVQGRLLLRRDRIDVAEDDLIAWYRARGQEWLPQRVMPWAERMRAPLSEITVRRLGYRWGSCSSTGGVNIHWATMQLPVALVDYVLVHELAHLHQSGHPPAFWRIVGRAMPDFGTRRAALDGFGAQLWLPE</sequence>
<accession>A0A8J7WQB5</accession>
<name>A0A8J7WQB5_9ACTN</name>
<dbReference type="RefSeq" id="WP_211468142.1">
    <property type="nucleotide sequence ID" value="NZ_JAGSXH010000038.1"/>
</dbReference>
<dbReference type="Proteomes" id="UP000677913">
    <property type="component" value="Unassembled WGS sequence"/>
</dbReference>
<gene>
    <name evidence="2" type="ORF">KGA66_12975</name>
</gene>
<evidence type="ECO:0000259" key="1">
    <source>
        <dbReference type="Pfam" id="PF01863"/>
    </source>
</evidence>
<reference evidence="2" key="1">
    <citation type="submission" date="2021-04" db="EMBL/GenBank/DDBJ databases">
        <title>Genome based classification of Actinospica acidithermotolerans sp. nov., an actinobacterium isolated from an Indonesian hot spring.</title>
        <authorList>
            <person name="Kusuma A.B."/>
            <person name="Putra K.E."/>
            <person name="Nafisah S."/>
            <person name="Loh J."/>
            <person name="Nouioui I."/>
            <person name="Goodfellow M."/>
        </authorList>
    </citation>
    <scope>NUCLEOTIDE SEQUENCE</scope>
    <source>
        <strain evidence="2">DSM 45618</strain>
    </source>
</reference>
<proteinExistence type="predicted"/>
<keyword evidence="3" id="KW-1185">Reference proteome</keyword>
<dbReference type="EMBL" id="JAGSXH010000038">
    <property type="protein sequence ID" value="MBS2963962.1"/>
    <property type="molecule type" value="Genomic_DNA"/>
</dbReference>
<dbReference type="InterPro" id="IPR053136">
    <property type="entry name" value="UTP_pyrophosphatase-like"/>
</dbReference>
<dbReference type="InterPro" id="IPR002725">
    <property type="entry name" value="YgjP-like_metallopeptidase"/>
</dbReference>
<dbReference type="Pfam" id="PF01863">
    <property type="entry name" value="YgjP-like"/>
    <property type="match status" value="1"/>
</dbReference>
<comment type="caution">
    <text evidence="2">The sequence shown here is derived from an EMBL/GenBank/DDBJ whole genome shotgun (WGS) entry which is preliminary data.</text>
</comment>
<organism evidence="2 3">
    <name type="scientific">Actinocrinis puniceicyclus</name>
    <dbReference type="NCBI Taxonomy" id="977794"/>
    <lineage>
        <taxon>Bacteria</taxon>
        <taxon>Bacillati</taxon>
        <taxon>Actinomycetota</taxon>
        <taxon>Actinomycetes</taxon>
        <taxon>Catenulisporales</taxon>
        <taxon>Actinospicaceae</taxon>
        <taxon>Actinocrinis</taxon>
    </lineage>
</organism>
<protein>
    <submittedName>
        <fullName evidence="2">M48 family metallopeptidase</fullName>
    </submittedName>
</protein>
<dbReference type="CDD" id="cd07344">
    <property type="entry name" value="M48_yhfN_like"/>
    <property type="match status" value="1"/>
</dbReference>
<evidence type="ECO:0000313" key="2">
    <source>
        <dbReference type="EMBL" id="MBS2963962.1"/>
    </source>
</evidence>
<dbReference type="Gene3D" id="3.30.2010.10">
    <property type="entry name" value="Metalloproteases ('zincins'), catalytic domain"/>
    <property type="match status" value="1"/>
</dbReference>
<evidence type="ECO:0000313" key="3">
    <source>
        <dbReference type="Proteomes" id="UP000677913"/>
    </source>
</evidence>
<dbReference type="PANTHER" id="PTHR30399:SF1">
    <property type="entry name" value="UTP PYROPHOSPHATASE"/>
    <property type="match status" value="1"/>
</dbReference>